<name>A0A838XZU1_9NEIS</name>
<reference evidence="2 3" key="1">
    <citation type="submission" date="2020-07" db="EMBL/GenBank/DDBJ databases">
        <title>Draft genome sequence of violacein-producing bacteria and related species.</title>
        <authorList>
            <person name="Wilson H.S."/>
            <person name="De Leon M.E."/>
        </authorList>
    </citation>
    <scope>NUCLEOTIDE SEQUENCE [LARGE SCALE GENOMIC DNA]</scope>
    <source>
        <strain evidence="2 3">HSC-21Su07</strain>
    </source>
</reference>
<proteinExistence type="predicted"/>
<gene>
    <name evidence="2" type="ORF">H2Z84_02035</name>
</gene>
<dbReference type="EMBL" id="JACERN010000006">
    <property type="protein sequence ID" value="MBA4707168.1"/>
    <property type="molecule type" value="Genomic_DNA"/>
</dbReference>
<feature type="domain" description="TfoX C-terminal" evidence="1">
    <location>
        <begin position="6"/>
        <end position="77"/>
    </location>
</feature>
<sequence>MSKPWRNLGPVSRQMLADAGIVTFTQLAQYGAVASYRLVKQHHPQASLNLLWALQGALDDLPWQQVAREQRLSLLLQLESQEPPGE</sequence>
<evidence type="ECO:0000313" key="2">
    <source>
        <dbReference type="EMBL" id="MBA4707168.1"/>
    </source>
</evidence>
<dbReference type="PANTHER" id="PTHR36121:SF1">
    <property type="entry name" value="PROTEIN SXY"/>
    <property type="match status" value="1"/>
</dbReference>
<comment type="caution">
    <text evidence="2">The sequence shown here is derived from an EMBL/GenBank/DDBJ whole genome shotgun (WGS) entry which is preliminary data.</text>
</comment>
<organism evidence="2 3">
    <name type="scientific">Aquitalea aquatica</name>
    <dbReference type="NCBI Taxonomy" id="3044273"/>
    <lineage>
        <taxon>Bacteria</taxon>
        <taxon>Pseudomonadati</taxon>
        <taxon>Pseudomonadota</taxon>
        <taxon>Betaproteobacteria</taxon>
        <taxon>Neisseriales</taxon>
        <taxon>Chromobacteriaceae</taxon>
        <taxon>Aquitalea</taxon>
    </lineage>
</organism>
<keyword evidence="3" id="KW-1185">Reference proteome</keyword>
<protein>
    <submittedName>
        <fullName evidence="2">TfoX/Sxy family protein</fullName>
    </submittedName>
</protein>
<dbReference type="Gene3D" id="1.10.150.20">
    <property type="entry name" value="5' to 3' exonuclease, C-terminal subdomain"/>
    <property type="match status" value="1"/>
</dbReference>
<dbReference type="AlphaFoldDB" id="A0A838XZU1"/>
<dbReference type="InterPro" id="IPR007077">
    <property type="entry name" value="TfoX_C"/>
</dbReference>
<dbReference type="RefSeq" id="WP_181834496.1">
    <property type="nucleotide sequence ID" value="NZ_JACERN010000006.1"/>
</dbReference>
<dbReference type="PANTHER" id="PTHR36121">
    <property type="entry name" value="PROTEIN SXY"/>
    <property type="match status" value="1"/>
</dbReference>
<accession>A0A838XZU1</accession>
<dbReference type="Pfam" id="PF04994">
    <property type="entry name" value="TfoX_C"/>
    <property type="match status" value="1"/>
</dbReference>
<dbReference type="Proteomes" id="UP000545606">
    <property type="component" value="Unassembled WGS sequence"/>
</dbReference>
<evidence type="ECO:0000259" key="1">
    <source>
        <dbReference type="Pfam" id="PF04994"/>
    </source>
</evidence>
<evidence type="ECO:0000313" key="3">
    <source>
        <dbReference type="Proteomes" id="UP000545606"/>
    </source>
</evidence>
<dbReference type="InterPro" id="IPR047525">
    <property type="entry name" value="TfoX-like"/>
</dbReference>